<dbReference type="Gene3D" id="1.25.40.10">
    <property type="entry name" value="Tetratricopeptide repeat domain"/>
    <property type="match status" value="1"/>
</dbReference>
<dbReference type="InterPro" id="IPR006597">
    <property type="entry name" value="Sel1-like"/>
</dbReference>
<dbReference type="SMART" id="SM00671">
    <property type="entry name" value="SEL1"/>
    <property type="match status" value="1"/>
</dbReference>
<evidence type="ECO:0000256" key="1">
    <source>
        <dbReference type="SAM" id="SignalP"/>
    </source>
</evidence>
<proteinExistence type="predicted"/>
<gene>
    <name evidence="2" type="ORF">ACFO6Q_02715</name>
</gene>
<keyword evidence="3" id="KW-1185">Reference proteome</keyword>
<evidence type="ECO:0000313" key="3">
    <source>
        <dbReference type="Proteomes" id="UP001595886"/>
    </source>
</evidence>
<dbReference type="EMBL" id="JBHSHD010000003">
    <property type="protein sequence ID" value="MFC4819217.1"/>
    <property type="molecule type" value="Genomic_DNA"/>
</dbReference>
<organism evidence="2 3">
    <name type="scientific">Dokdonella ginsengisoli</name>
    <dbReference type="NCBI Taxonomy" id="363846"/>
    <lineage>
        <taxon>Bacteria</taxon>
        <taxon>Pseudomonadati</taxon>
        <taxon>Pseudomonadota</taxon>
        <taxon>Gammaproteobacteria</taxon>
        <taxon>Lysobacterales</taxon>
        <taxon>Rhodanobacteraceae</taxon>
        <taxon>Dokdonella</taxon>
    </lineage>
</organism>
<feature type="chain" id="PRO_5045575588" description="Sel1 repeat family protein" evidence="1">
    <location>
        <begin position="22"/>
        <end position="249"/>
    </location>
</feature>
<evidence type="ECO:0008006" key="4">
    <source>
        <dbReference type="Google" id="ProtNLM"/>
    </source>
</evidence>
<protein>
    <recommendedName>
        <fullName evidence="4">Sel1 repeat family protein</fullName>
    </recommendedName>
</protein>
<comment type="caution">
    <text evidence="2">The sequence shown here is derived from an EMBL/GenBank/DDBJ whole genome shotgun (WGS) entry which is preliminary data.</text>
</comment>
<keyword evidence="1" id="KW-0732">Signal</keyword>
<sequence length="249" mass="28283">MKAIPFALLFGISFAMGMANAASGVPSDDPKIVNNESFIRAHPDLRYRRSGMEAYERQRFGDAYGYFRDASRYADKTSQAMVAEMLWKGEGVTQDRPLAYAWMDLAAERKYPSLIVLRERYWSQMGEAERARAVEIGQKVYAEYADDVSKPRLERELLRGRNQATGSRLGRVGTLSLPSQIHVPKQQPQFEGRKVEALGTFSNFIDGSKYYAAEYWEPQAYWKWQDTQWQQLGDGIVIVGAPQGVGKMN</sequence>
<dbReference type="Proteomes" id="UP001595886">
    <property type="component" value="Unassembled WGS sequence"/>
</dbReference>
<dbReference type="InterPro" id="IPR011990">
    <property type="entry name" value="TPR-like_helical_dom_sf"/>
</dbReference>
<feature type="signal peptide" evidence="1">
    <location>
        <begin position="1"/>
        <end position="21"/>
    </location>
</feature>
<reference evidence="3" key="1">
    <citation type="journal article" date="2019" name="Int. J. Syst. Evol. Microbiol.">
        <title>The Global Catalogue of Microorganisms (GCM) 10K type strain sequencing project: providing services to taxonomists for standard genome sequencing and annotation.</title>
        <authorList>
            <consortium name="The Broad Institute Genomics Platform"/>
            <consortium name="The Broad Institute Genome Sequencing Center for Infectious Disease"/>
            <person name="Wu L."/>
            <person name="Ma J."/>
        </authorList>
    </citation>
    <scope>NUCLEOTIDE SEQUENCE [LARGE SCALE GENOMIC DNA]</scope>
    <source>
        <strain evidence="3">CCUG 30340</strain>
    </source>
</reference>
<dbReference type="RefSeq" id="WP_380018970.1">
    <property type="nucleotide sequence ID" value="NZ_JBHSHD010000003.1"/>
</dbReference>
<name>A0ABV9QQZ4_9GAMM</name>
<evidence type="ECO:0000313" key="2">
    <source>
        <dbReference type="EMBL" id="MFC4819217.1"/>
    </source>
</evidence>
<accession>A0ABV9QQZ4</accession>
<dbReference type="SUPFAM" id="SSF81901">
    <property type="entry name" value="HCP-like"/>
    <property type="match status" value="1"/>
</dbReference>